<evidence type="ECO:0000313" key="20">
    <source>
        <dbReference type="Proteomes" id="UP000267993"/>
    </source>
</evidence>
<dbReference type="HAMAP" id="MF_00629">
    <property type="entry name" value="Ribosomal_eL39"/>
    <property type="match status" value="1"/>
</dbReference>
<dbReference type="InterPro" id="IPR023626">
    <property type="entry name" value="Ribosomal_eL39_dom_sf"/>
</dbReference>
<evidence type="ECO:0000313" key="9">
    <source>
        <dbReference type="EMBL" id="AZF69513.1"/>
    </source>
</evidence>
<comment type="similarity">
    <text evidence="1 5">Belongs to the eukaryotic ribosomal protein eL39 family.</text>
</comment>
<evidence type="ECO:0000313" key="6">
    <source>
        <dbReference type="EMBL" id="AKA75061.1"/>
    </source>
</evidence>
<sequence>MSRNKPVAKKFRLAKALKANSPIPIWIVLKTRGRVRYNPLRRNWRRNDLKV</sequence>
<dbReference type="GeneID" id="15298160"/>
<keyword evidence="2 5" id="KW-0689">Ribosomal protein</keyword>
<dbReference type="GO" id="GO:0003735">
    <property type="term" value="F:structural constituent of ribosome"/>
    <property type="evidence" value="ECO:0007669"/>
    <property type="project" value="InterPro"/>
</dbReference>
<dbReference type="EMBL" id="CP033235">
    <property type="protein sequence ID" value="AZF69513.1"/>
    <property type="molecule type" value="Genomic_DNA"/>
</dbReference>
<evidence type="ECO:0000256" key="4">
    <source>
        <dbReference type="ARBA" id="ARBA00035234"/>
    </source>
</evidence>
<evidence type="ECO:0000256" key="2">
    <source>
        <dbReference type="ARBA" id="ARBA00022980"/>
    </source>
</evidence>
<evidence type="ECO:0000313" key="27">
    <source>
        <dbReference type="Proteomes" id="UP000594632"/>
    </source>
</evidence>
<evidence type="ECO:0000313" key="24">
    <source>
        <dbReference type="Proteomes" id="UP000275843"/>
    </source>
</evidence>
<evidence type="ECO:0000313" key="17">
    <source>
        <dbReference type="Proteomes" id="UP000033057"/>
    </source>
</evidence>
<protein>
    <recommendedName>
        <fullName evidence="4 5">Large ribosomal subunit protein eL39</fullName>
    </recommendedName>
</protein>
<accession>A0A0E3MH10</accession>
<dbReference type="GO" id="GO:0006412">
    <property type="term" value="P:translation"/>
    <property type="evidence" value="ECO:0007669"/>
    <property type="project" value="UniProtKB-UniRule"/>
</dbReference>
<dbReference type="Proteomes" id="UP000033057">
    <property type="component" value="Chromosome"/>
</dbReference>
<dbReference type="EMBL" id="CP033241">
    <property type="protein sequence ID" value="AZF85179.1"/>
    <property type="molecule type" value="Genomic_DNA"/>
</dbReference>
<dbReference type="EMBL" id="CP033236">
    <property type="protein sequence ID" value="AZF72133.1"/>
    <property type="molecule type" value="Genomic_DNA"/>
</dbReference>
<dbReference type="Proteomes" id="UP000282269">
    <property type="component" value="Chromosome"/>
</dbReference>
<dbReference type="PATRIC" id="fig|2287.6.peg.1416"/>
<dbReference type="KEGG" id="ssol:SULB_1370"/>
<dbReference type="Pfam" id="PF00832">
    <property type="entry name" value="Ribosomal_L39"/>
    <property type="match status" value="1"/>
</dbReference>
<dbReference type="SMR" id="A0A0E3MH10"/>
<evidence type="ECO:0000313" key="14">
    <source>
        <dbReference type="EMBL" id="AZF81206.1"/>
    </source>
</evidence>
<dbReference type="NCBIfam" id="NF002316">
    <property type="entry name" value="PRK01242.1"/>
    <property type="match status" value="1"/>
</dbReference>
<dbReference type="Proteomes" id="UP000594632">
    <property type="component" value="Chromosome"/>
</dbReference>
<reference evidence="17 18" key="1">
    <citation type="journal article" date="2015" name="Genome Announc.">
        <title>Complete Genome Sequence of Sulfolobus solfataricus Strain 98/2 and Evolved Derivatives.</title>
        <authorList>
            <person name="McCarthy S."/>
            <person name="Gradnigo J."/>
            <person name="Johnson T."/>
            <person name="Payne S."/>
            <person name="Lipzen A."/>
            <person name="Martin J."/>
            <person name="Schackwitz W."/>
            <person name="Moriyama E."/>
            <person name="Blum P."/>
        </authorList>
    </citation>
    <scope>NUCLEOTIDE SEQUENCE [LARGE SCALE GENOMIC DNA]</scope>
    <source>
        <strain evidence="17">98/2 SULC</strain>
        <strain evidence="6">SARC-B</strain>
        <strain evidence="7">SARC-C</strain>
        <strain evidence="8 19">SULA</strain>
        <strain evidence="18">SULB</strain>
    </source>
</reference>
<dbReference type="Proteomes" id="UP000267993">
    <property type="component" value="Chromosome"/>
</dbReference>
<dbReference type="EMBL" id="CP033237">
    <property type="protein sequence ID" value="AZF74753.1"/>
    <property type="molecule type" value="Genomic_DNA"/>
</dbReference>
<evidence type="ECO:0000313" key="23">
    <source>
        <dbReference type="Proteomes" id="UP000273443"/>
    </source>
</evidence>
<evidence type="ECO:0000313" key="21">
    <source>
        <dbReference type="Proteomes" id="UP000269431"/>
    </source>
</evidence>
<dbReference type="Proteomes" id="UP000273194">
    <property type="component" value="Chromosome"/>
</dbReference>
<dbReference type="Gene3D" id="1.10.1620.10">
    <property type="entry name" value="Ribosomal protein L39e"/>
    <property type="match status" value="1"/>
</dbReference>
<evidence type="ECO:0000313" key="7">
    <source>
        <dbReference type="EMBL" id="AKA77755.1"/>
    </source>
</evidence>
<evidence type="ECO:0000313" key="11">
    <source>
        <dbReference type="EMBL" id="AZF74753.1"/>
    </source>
</evidence>
<dbReference type="EMBL" id="CP011055">
    <property type="protein sequence ID" value="AKA75061.1"/>
    <property type="molecule type" value="Genomic_DNA"/>
</dbReference>
<reference evidence="16 27" key="4">
    <citation type="journal article" date="2020" name="Nat. Commun.">
        <title>The structures of two archaeal type IV pili illuminate evolutionary relationships.</title>
        <authorList>
            <person name="Wang F."/>
            <person name="Baquero D.P."/>
            <person name="Su Z."/>
            <person name="Beltran L.C."/>
            <person name="Prangishvili D."/>
            <person name="Krupovic M."/>
            <person name="Egelman E.H."/>
        </authorList>
    </citation>
    <scope>NUCLEOTIDE SEQUENCE [LARGE SCALE GENOMIC DNA]</scope>
    <source>
        <strain evidence="16 27">POZ149</strain>
    </source>
</reference>
<reference evidence="7" key="3">
    <citation type="submission" date="2018-10" db="EMBL/GenBank/DDBJ databases">
        <authorList>
            <person name="McCarthy S."/>
            <person name="Gradnigo J."/>
            <person name="Johnson T."/>
            <person name="Payne S."/>
            <person name="Lipzen A."/>
            <person name="Schackwitz W."/>
            <person name="Martin J."/>
            <person name="Moriyama E."/>
            <person name="Blum P."/>
        </authorList>
    </citation>
    <scope>NUCLEOTIDE SEQUENCE</scope>
    <source>
        <strain evidence="6">SARC-B</strain>
        <strain evidence="7">SARC-C</strain>
        <strain evidence="8">SULA</strain>
    </source>
</reference>
<evidence type="ECO:0000313" key="15">
    <source>
        <dbReference type="EMBL" id="AZF85179.1"/>
    </source>
</evidence>
<dbReference type="EMBL" id="CP033238">
    <property type="protein sequence ID" value="AZF77361.1"/>
    <property type="molecule type" value="Genomic_DNA"/>
</dbReference>
<evidence type="ECO:0000313" key="25">
    <source>
        <dbReference type="Proteomes" id="UP000278715"/>
    </source>
</evidence>
<dbReference type="EMBL" id="CP011056">
    <property type="protein sequence ID" value="AKA77755.1"/>
    <property type="molecule type" value="Genomic_DNA"/>
</dbReference>
<dbReference type="AlphaFoldDB" id="A0A0E3MH10"/>
<dbReference type="Proteomes" id="UP000033085">
    <property type="component" value="Chromosome"/>
</dbReference>
<evidence type="ECO:0000313" key="19">
    <source>
        <dbReference type="Proteomes" id="UP000033106"/>
    </source>
</evidence>
<dbReference type="PROSITE" id="PS00051">
    <property type="entry name" value="RIBOSOMAL_L39E"/>
    <property type="match status" value="1"/>
</dbReference>
<evidence type="ECO:0000313" key="18">
    <source>
        <dbReference type="Proteomes" id="UP000033085"/>
    </source>
</evidence>
<dbReference type="Proteomes" id="UP000278715">
    <property type="component" value="Chromosome"/>
</dbReference>
<dbReference type="KEGG" id="ssof:SULC_1368"/>
<evidence type="ECO:0000256" key="5">
    <source>
        <dbReference type="HAMAP-Rule" id="MF_00629"/>
    </source>
</evidence>
<keyword evidence="3 5" id="KW-0687">Ribonucleoprotein</keyword>
<evidence type="ECO:0000313" key="10">
    <source>
        <dbReference type="EMBL" id="AZF72133.1"/>
    </source>
</evidence>
<dbReference type="InterPro" id="IPR020083">
    <property type="entry name" value="Ribosomal_eL39_CS"/>
</dbReference>
<organism evidence="7 17">
    <name type="scientific">Saccharolobus solfataricus</name>
    <name type="common">Sulfolobus solfataricus</name>
    <dbReference type="NCBI Taxonomy" id="2287"/>
    <lineage>
        <taxon>Archaea</taxon>
        <taxon>Thermoproteota</taxon>
        <taxon>Thermoprotei</taxon>
        <taxon>Sulfolobales</taxon>
        <taxon>Sulfolobaceae</taxon>
        <taxon>Saccharolobus</taxon>
    </lineage>
</organism>
<dbReference type="GO" id="GO:0022625">
    <property type="term" value="C:cytosolic large ribosomal subunit"/>
    <property type="evidence" value="ECO:0007669"/>
    <property type="project" value="TreeGrafter"/>
</dbReference>
<evidence type="ECO:0000313" key="13">
    <source>
        <dbReference type="EMBL" id="AZF79964.1"/>
    </source>
</evidence>
<dbReference type="PANTHER" id="PTHR19970:SF0">
    <property type="entry name" value="LARGE RIBOSOMAL SUBUNIT PROTEIN EL39"/>
    <property type="match status" value="1"/>
</dbReference>
<dbReference type="RefSeq" id="WP_009990648.1">
    <property type="nucleotide sequence ID" value="NZ_CP011055.2"/>
</dbReference>
<dbReference type="InterPro" id="IPR000077">
    <property type="entry name" value="Ribosomal_eL39"/>
</dbReference>
<dbReference type="EMBL" id="CP033239">
    <property type="protein sequence ID" value="AZF79964.1"/>
    <property type="molecule type" value="Genomic_DNA"/>
</dbReference>
<evidence type="ECO:0000313" key="16">
    <source>
        <dbReference type="EMBL" id="QPG50647.1"/>
    </source>
</evidence>
<dbReference type="Proteomes" id="UP000275843">
    <property type="component" value="Chromosome"/>
</dbReference>
<dbReference type="OrthoDB" id="65887at2157"/>
<evidence type="ECO:0000313" key="26">
    <source>
        <dbReference type="Proteomes" id="UP000282269"/>
    </source>
</evidence>
<dbReference type="OMA" id="PAWVILK"/>
<dbReference type="Proteomes" id="UP000269431">
    <property type="component" value="Chromosome"/>
</dbReference>
<evidence type="ECO:0000313" key="12">
    <source>
        <dbReference type="EMBL" id="AZF77361.1"/>
    </source>
</evidence>
<dbReference type="PANTHER" id="PTHR19970">
    <property type="entry name" value="RIBOSOMAL PROTEIN L39E"/>
    <property type="match status" value="1"/>
</dbReference>
<dbReference type="FunFam" id="1.10.1620.10:FF:000001">
    <property type="entry name" value="60S ribosomal protein-like L39"/>
    <property type="match status" value="1"/>
</dbReference>
<dbReference type="EMBL" id="CP050869">
    <property type="protein sequence ID" value="QPG50647.1"/>
    <property type="molecule type" value="Genomic_DNA"/>
</dbReference>
<name>A0A0E3MH10_SACSO</name>
<evidence type="ECO:0000256" key="3">
    <source>
        <dbReference type="ARBA" id="ARBA00023274"/>
    </source>
</evidence>
<dbReference type="Proteomes" id="UP000033106">
    <property type="component" value="Chromosome"/>
</dbReference>
<evidence type="ECO:0000313" key="8">
    <source>
        <dbReference type="EMBL" id="AKA80449.1"/>
    </source>
</evidence>
<reference evidence="20 21" key="2">
    <citation type="journal article" date="2018" name="Proc. Natl. Acad. Sci. U.S.A.">
        <title>Nonmutational mechanism of inheritance in the Archaeon Sulfolobus solfataricus.</title>
        <authorList>
            <person name="Payne S."/>
            <person name="McCarthy S."/>
            <person name="Johnson T."/>
            <person name="North E."/>
            <person name="Blum P."/>
        </authorList>
    </citation>
    <scope>NUCLEOTIDE SEQUENCE [LARGE SCALE GENOMIC DNA]</scope>
    <source>
        <strain evidence="10 20">SARC-H</strain>
        <strain evidence="11 24">SARC-I</strain>
        <strain evidence="13 25">SARC-N</strain>
        <strain evidence="14 26">SARC-O</strain>
        <strain evidence="15 21">SUL120</strain>
        <strain evidence="9 22">SULG</strain>
        <strain evidence="12 23">SULM</strain>
    </source>
</reference>
<dbReference type="EMBL" id="CP011057">
    <property type="protein sequence ID" value="AKA80449.1"/>
    <property type="molecule type" value="Genomic_DNA"/>
</dbReference>
<evidence type="ECO:0000313" key="22">
    <source>
        <dbReference type="Proteomes" id="UP000273194"/>
    </source>
</evidence>
<dbReference type="KEGG" id="ssoa:SULA_1369"/>
<dbReference type="Proteomes" id="UP000273443">
    <property type="component" value="Chromosome"/>
</dbReference>
<dbReference type="EMBL" id="CP033240">
    <property type="protein sequence ID" value="AZF81206.1"/>
    <property type="molecule type" value="Genomic_DNA"/>
</dbReference>
<proteinExistence type="inferred from homology"/>
<dbReference type="SUPFAM" id="SSF48662">
    <property type="entry name" value="Ribosomal protein L39e"/>
    <property type="match status" value="1"/>
</dbReference>
<evidence type="ECO:0000256" key="1">
    <source>
        <dbReference type="ARBA" id="ARBA00009339"/>
    </source>
</evidence>
<gene>
    <name evidence="5" type="primary">rpl39e</name>
    <name evidence="16" type="ORF">HFC64_13265</name>
    <name evidence="8" type="ORF">SULA_1369</name>
    <name evidence="6" type="ORF">SULB_1370</name>
    <name evidence="7" type="ORF">SULC_1368</name>
    <name evidence="9" type="ORF">SULG_06795</name>
    <name evidence="10" type="ORF">SULH_06795</name>
    <name evidence="11" type="ORF">SULI_06795</name>
    <name evidence="12" type="ORF">SULM_06795</name>
    <name evidence="13" type="ORF">SULN_06795</name>
    <name evidence="14" type="ORF">SULO_06805</name>
    <name evidence="15" type="ORF">SULZ_07040</name>
</gene>